<name>A0ABR9WEU5_9BACT</name>
<dbReference type="InterPro" id="IPR011990">
    <property type="entry name" value="TPR-like_helical_dom_sf"/>
</dbReference>
<feature type="domain" description="SusD-like N-terminal" evidence="7">
    <location>
        <begin position="38"/>
        <end position="226"/>
    </location>
</feature>
<accession>A0ABR9WEU5</accession>
<evidence type="ECO:0000259" key="7">
    <source>
        <dbReference type="Pfam" id="PF14322"/>
    </source>
</evidence>
<keyword evidence="4" id="KW-0472">Membrane</keyword>
<evidence type="ECO:0000313" key="9">
    <source>
        <dbReference type="Proteomes" id="UP000634134"/>
    </source>
</evidence>
<dbReference type="CDD" id="cd08977">
    <property type="entry name" value="SusD"/>
    <property type="match status" value="1"/>
</dbReference>
<protein>
    <submittedName>
        <fullName evidence="8">RagB/SusD family nutrient uptake outer membrane protein</fullName>
    </submittedName>
</protein>
<sequence length="503" mass="55559">MRKKLIITCLASTLAFTSCQDKFLTVLPETTLSSDVYYKTQADFEFAVNATYAPLRTIFNDRAWKLGELHSDNAYYARNPLYGAVDATENIADFAVPTANGVTANDNVLQQWRQDYLIIARANQILVLIDGVDFDATAKANLKGQALFLRAFAYFELARYFGSVPLHLIPVTTRQEAALPLSKVEDIYAQIEKDAKEASTSLLSKSKQEAGRVTSGTAKTLLANLYIVQKKWADAATLMADVVKSGEYSLMPNYDDAFSGTSDNKNNAESVFEVQYMEGAAGYNGNLIYQIMPSPITAEELFPITGTNNTQATSQESNDIPTPDIIAAFETGDKRKDVNIGYVTLSQSARANKVFPYVKKFARKHTQQGNTGQNFPVYRYAEVLLFLAESLNESGKSADAIPYLNQVRARAGLAGTTASSQADLREAIFKERRVELAFENKRWFDIVRTGRIQEIIVPYGARVKANPDAYYFPAGSVPPGNAFTVLDQYYGLPAVESALSPNF</sequence>
<evidence type="ECO:0000313" key="8">
    <source>
        <dbReference type="EMBL" id="MBE9462861.1"/>
    </source>
</evidence>
<comment type="similarity">
    <text evidence="2">Belongs to the SusD family.</text>
</comment>
<dbReference type="Gene3D" id="1.25.40.390">
    <property type="match status" value="1"/>
</dbReference>
<dbReference type="Pfam" id="PF07980">
    <property type="entry name" value="SusD_RagB"/>
    <property type="match status" value="1"/>
</dbReference>
<dbReference type="EMBL" id="JACYGY010000001">
    <property type="protein sequence ID" value="MBE9462861.1"/>
    <property type="molecule type" value="Genomic_DNA"/>
</dbReference>
<evidence type="ECO:0000256" key="1">
    <source>
        <dbReference type="ARBA" id="ARBA00004442"/>
    </source>
</evidence>
<evidence type="ECO:0000256" key="5">
    <source>
        <dbReference type="ARBA" id="ARBA00023237"/>
    </source>
</evidence>
<dbReference type="InterPro" id="IPR012944">
    <property type="entry name" value="SusD_RagB_dom"/>
</dbReference>
<evidence type="ECO:0000256" key="3">
    <source>
        <dbReference type="ARBA" id="ARBA00022729"/>
    </source>
</evidence>
<dbReference type="Proteomes" id="UP000634134">
    <property type="component" value="Unassembled WGS sequence"/>
</dbReference>
<dbReference type="RefSeq" id="WP_194121034.1">
    <property type="nucleotide sequence ID" value="NZ_JACYGY010000001.1"/>
</dbReference>
<gene>
    <name evidence="8" type="ORF">IEE83_13320</name>
</gene>
<comment type="caution">
    <text evidence="8">The sequence shown here is derived from an EMBL/GenBank/DDBJ whole genome shotgun (WGS) entry which is preliminary data.</text>
</comment>
<keyword evidence="5" id="KW-0998">Cell outer membrane</keyword>
<feature type="domain" description="RagB/SusD" evidence="6">
    <location>
        <begin position="339"/>
        <end position="469"/>
    </location>
</feature>
<dbReference type="InterPro" id="IPR033985">
    <property type="entry name" value="SusD-like_N"/>
</dbReference>
<evidence type="ECO:0000259" key="6">
    <source>
        <dbReference type="Pfam" id="PF07980"/>
    </source>
</evidence>
<dbReference type="PROSITE" id="PS51257">
    <property type="entry name" value="PROKAR_LIPOPROTEIN"/>
    <property type="match status" value="1"/>
</dbReference>
<reference evidence="9" key="1">
    <citation type="submission" date="2023-07" db="EMBL/GenBank/DDBJ databases">
        <title>Dyadobacter sp. nov 'subterranea' isolated from contaminted grondwater.</title>
        <authorList>
            <person name="Szabo I."/>
            <person name="Al-Omari J."/>
            <person name="Szerdahelyi S.G."/>
            <person name="Rado J."/>
        </authorList>
    </citation>
    <scope>NUCLEOTIDE SEQUENCE [LARGE SCALE GENOMIC DNA]</scope>
    <source>
        <strain evidence="9">UP-52</strain>
    </source>
</reference>
<dbReference type="Pfam" id="PF14322">
    <property type="entry name" value="SusD-like_3"/>
    <property type="match status" value="1"/>
</dbReference>
<evidence type="ECO:0000256" key="4">
    <source>
        <dbReference type="ARBA" id="ARBA00023136"/>
    </source>
</evidence>
<organism evidence="8 9">
    <name type="scientific">Dyadobacter subterraneus</name>
    <dbReference type="NCBI Taxonomy" id="2773304"/>
    <lineage>
        <taxon>Bacteria</taxon>
        <taxon>Pseudomonadati</taxon>
        <taxon>Bacteroidota</taxon>
        <taxon>Cytophagia</taxon>
        <taxon>Cytophagales</taxon>
        <taxon>Spirosomataceae</taxon>
        <taxon>Dyadobacter</taxon>
    </lineage>
</organism>
<evidence type="ECO:0000256" key="2">
    <source>
        <dbReference type="ARBA" id="ARBA00006275"/>
    </source>
</evidence>
<comment type="subcellular location">
    <subcellularLocation>
        <location evidence="1">Cell outer membrane</location>
    </subcellularLocation>
</comment>
<proteinExistence type="inferred from homology"/>
<keyword evidence="9" id="KW-1185">Reference proteome</keyword>
<dbReference type="SUPFAM" id="SSF48452">
    <property type="entry name" value="TPR-like"/>
    <property type="match status" value="1"/>
</dbReference>
<keyword evidence="3" id="KW-0732">Signal</keyword>